<accession>A0AAP0BSE5</accession>
<name>A0AAP0BSE5_9ASPA</name>
<reference evidence="2 3" key="1">
    <citation type="journal article" date="2022" name="Nat. Plants">
        <title>Genomes of leafy and leafless Platanthera orchids illuminate the evolution of mycoheterotrophy.</title>
        <authorList>
            <person name="Li M.H."/>
            <person name="Liu K.W."/>
            <person name="Li Z."/>
            <person name="Lu H.C."/>
            <person name="Ye Q.L."/>
            <person name="Zhang D."/>
            <person name="Wang J.Y."/>
            <person name="Li Y.F."/>
            <person name="Zhong Z.M."/>
            <person name="Liu X."/>
            <person name="Yu X."/>
            <person name="Liu D.K."/>
            <person name="Tu X.D."/>
            <person name="Liu B."/>
            <person name="Hao Y."/>
            <person name="Liao X.Y."/>
            <person name="Jiang Y.T."/>
            <person name="Sun W.H."/>
            <person name="Chen J."/>
            <person name="Chen Y.Q."/>
            <person name="Ai Y."/>
            <person name="Zhai J.W."/>
            <person name="Wu S.S."/>
            <person name="Zhou Z."/>
            <person name="Hsiao Y.Y."/>
            <person name="Wu W.L."/>
            <person name="Chen Y.Y."/>
            <person name="Lin Y.F."/>
            <person name="Hsu J.L."/>
            <person name="Li C.Y."/>
            <person name="Wang Z.W."/>
            <person name="Zhao X."/>
            <person name="Zhong W.Y."/>
            <person name="Ma X.K."/>
            <person name="Ma L."/>
            <person name="Huang J."/>
            <person name="Chen G.Z."/>
            <person name="Huang M.Z."/>
            <person name="Huang L."/>
            <person name="Peng D.H."/>
            <person name="Luo Y.B."/>
            <person name="Zou S.Q."/>
            <person name="Chen S.P."/>
            <person name="Lan S."/>
            <person name="Tsai W.C."/>
            <person name="Van de Peer Y."/>
            <person name="Liu Z.J."/>
        </authorList>
    </citation>
    <scope>NUCLEOTIDE SEQUENCE [LARGE SCALE GENOMIC DNA]</scope>
    <source>
        <strain evidence="2">Lor287</strain>
    </source>
</reference>
<organism evidence="2 3">
    <name type="scientific">Platanthera zijinensis</name>
    <dbReference type="NCBI Taxonomy" id="2320716"/>
    <lineage>
        <taxon>Eukaryota</taxon>
        <taxon>Viridiplantae</taxon>
        <taxon>Streptophyta</taxon>
        <taxon>Embryophyta</taxon>
        <taxon>Tracheophyta</taxon>
        <taxon>Spermatophyta</taxon>
        <taxon>Magnoliopsida</taxon>
        <taxon>Liliopsida</taxon>
        <taxon>Asparagales</taxon>
        <taxon>Orchidaceae</taxon>
        <taxon>Orchidoideae</taxon>
        <taxon>Orchideae</taxon>
        <taxon>Orchidinae</taxon>
        <taxon>Platanthera</taxon>
    </lineage>
</organism>
<sequence>MVSFINNSLIPIPVEGCSQHLILSSPDPRLVAKYLGLTQSLSGEVPPHTRKISESFPSKGKSWARSSSESTRNLENNESLLPKETLWNLNHEARLIKKRESLDNCRSAYYFDE</sequence>
<feature type="region of interest" description="Disordered" evidence="1">
    <location>
        <begin position="46"/>
        <end position="77"/>
    </location>
</feature>
<feature type="compositionally biased region" description="Polar residues" evidence="1">
    <location>
        <begin position="64"/>
        <end position="77"/>
    </location>
</feature>
<dbReference type="AlphaFoldDB" id="A0AAP0BSE5"/>
<gene>
    <name evidence="2" type="ORF">KSP39_PZI005805</name>
</gene>
<dbReference type="EMBL" id="JBBWWQ010000004">
    <property type="protein sequence ID" value="KAK8948819.1"/>
    <property type="molecule type" value="Genomic_DNA"/>
</dbReference>
<protein>
    <submittedName>
        <fullName evidence="2">Uncharacterized protein</fullName>
    </submittedName>
</protein>
<evidence type="ECO:0000256" key="1">
    <source>
        <dbReference type="SAM" id="MobiDB-lite"/>
    </source>
</evidence>
<proteinExistence type="predicted"/>
<dbReference type="Proteomes" id="UP001418222">
    <property type="component" value="Unassembled WGS sequence"/>
</dbReference>
<evidence type="ECO:0000313" key="2">
    <source>
        <dbReference type="EMBL" id="KAK8948819.1"/>
    </source>
</evidence>
<comment type="caution">
    <text evidence="2">The sequence shown here is derived from an EMBL/GenBank/DDBJ whole genome shotgun (WGS) entry which is preliminary data.</text>
</comment>
<evidence type="ECO:0000313" key="3">
    <source>
        <dbReference type="Proteomes" id="UP001418222"/>
    </source>
</evidence>
<keyword evidence="3" id="KW-1185">Reference proteome</keyword>